<accession>A0A8X6PRI6</accession>
<keyword evidence="3" id="KW-1185">Reference proteome</keyword>
<comment type="caution">
    <text evidence="2">The sequence shown here is derived from an EMBL/GenBank/DDBJ whole genome shotgun (WGS) entry which is preliminary data.</text>
</comment>
<evidence type="ECO:0000313" key="3">
    <source>
        <dbReference type="Proteomes" id="UP000887013"/>
    </source>
</evidence>
<evidence type="ECO:0000313" key="2">
    <source>
        <dbReference type="EMBL" id="GFT79680.1"/>
    </source>
</evidence>
<dbReference type="Proteomes" id="UP000887013">
    <property type="component" value="Unassembled WGS sequence"/>
</dbReference>
<protein>
    <submittedName>
        <fullName evidence="2">Uncharacterized protein</fullName>
    </submittedName>
</protein>
<dbReference type="OrthoDB" id="6424035at2759"/>
<feature type="compositionally biased region" description="Basic and acidic residues" evidence="1">
    <location>
        <begin position="15"/>
        <end position="24"/>
    </location>
</feature>
<evidence type="ECO:0000256" key="1">
    <source>
        <dbReference type="SAM" id="MobiDB-lite"/>
    </source>
</evidence>
<name>A0A8X6PRI6_NEPPI</name>
<proteinExistence type="predicted"/>
<reference evidence="2" key="1">
    <citation type="submission" date="2020-08" db="EMBL/GenBank/DDBJ databases">
        <title>Multicomponent nature underlies the extraordinary mechanical properties of spider dragline silk.</title>
        <authorList>
            <person name="Kono N."/>
            <person name="Nakamura H."/>
            <person name="Mori M."/>
            <person name="Yoshida Y."/>
            <person name="Ohtoshi R."/>
            <person name="Malay A.D."/>
            <person name="Moran D.A.P."/>
            <person name="Tomita M."/>
            <person name="Numata K."/>
            <person name="Arakawa K."/>
        </authorList>
    </citation>
    <scope>NUCLEOTIDE SEQUENCE</scope>
</reference>
<organism evidence="2 3">
    <name type="scientific">Nephila pilipes</name>
    <name type="common">Giant wood spider</name>
    <name type="synonym">Nephila maculata</name>
    <dbReference type="NCBI Taxonomy" id="299642"/>
    <lineage>
        <taxon>Eukaryota</taxon>
        <taxon>Metazoa</taxon>
        <taxon>Ecdysozoa</taxon>
        <taxon>Arthropoda</taxon>
        <taxon>Chelicerata</taxon>
        <taxon>Arachnida</taxon>
        <taxon>Araneae</taxon>
        <taxon>Araneomorphae</taxon>
        <taxon>Entelegynae</taxon>
        <taxon>Araneoidea</taxon>
        <taxon>Nephilidae</taxon>
        <taxon>Nephila</taxon>
    </lineage>
</organism>
<feature type="region of interest" description="Disordered" evidence="1">
    <location>
        <begin position="1"/>
        <end position="24"/>
    </location>
</feature>
<gene>
    <name evidence="2" type="ORF">NPIL_625591</name>
</gene>
<feature type="compositionally biased region" description="Polar residues" evidence="1">
    <location>
        <begin position="1"/>
        <end position="11"/>
    </location>
</feature>
<feature type="region of interest" description="Disordered" evidence="1">
    <location>
        <begin position="48"/>
        <end position="77"/>
    </location>
</feature>
<dbReference type="AlphaFoldDB" id="A0A8X6PRI6"/>
<sequence>MTKFPHNNINPEQEAPARNEKERTRAVIDREVSIEIAKKPLMKKNILSTNTTRKPELIDSNPGPHSLVGTKEEAPMRRMKEGKNRIIIKISWNSHHSLSNNLTSASASFRIY</sequence>
<dbReference type="EMBL" id="BMAW01118423">
    <property type="protein sequence ID" value="GFT79680.1"/>
    <property type="molecule type" value="Genomic_DNA"/>
</dbReference>